<keyword evidence="6" id="KW-1185">Reference proteome</keyword>
<dbReference type="EMBL" id="KQ971372">
    <property type="protein sequence ID" value="KYB25270.1"/>
    <property type="molecule type" value="Genomic_DNA"/>
</dbReference>
<dbReference type="PANTHER" id="PTHR39957">
    <property type="entry name" value="AT09846P1-RELATED"/>
    <property type="match status" value="1"/>
</dbReference>
<keyword evidence="2" id="KW-0964">Secreted</keyword>
<gene>
    <name evidence="5" type="primary">AUGUSTUS-3.0.2_34388</name>
    <name evidence="5" type="ORF">TcasGA2_TC034388</name>
</gene>
<comment type="subcellular location">
    <subcellularLocation>
        <location evidence="1">Secreted</location>
    </subcellularLocation>
</comment>
<keyword evidence="3" id="KW-0732">Signal</keyword>
<dbReference type="PANTHER" id="PTHR39957:SF1">
    <property type="entry name" value="AT09846P1-RELATED"/>
    <property type="match status" value="1"/>
</dbReference>
<dbReference type="InterPro" id="IPR029277">
    <property type="entry name" value="SVWC_dom"/>
</dbReference>
<proteinExistence type="predicted"/>
<sequence>MKAFLVVMFTLFALHDVHCRATVSLTTDREKATTNRCFDPKFGDVAEGSVETPGLCMHLRCREDGFLFLYGCNTAYREVKNCKPKPITLKDSFPWCCPVYCLNE</sequence>
<dbReference type="GO" id="GO:0005576">
    <property type="term" value="C:extracellular region"/>
    <property type="evidence" value="ECO:0007669"/>
    <property type="project" value="UniProtKB-SubCell"/>
</dbReference>
<dbReference type="Proteomes" id="UP000007266">
    <property type="component" value="Linkage group 9"/>
</dbReference>
<accession>A0A139WBJ7</accession>
<dbReference type="InParanoid" id="A0A139WBJ7"/>
<evidence type="ECO:0000256" key="1">
    <source>
        <dbReference type="ARBA" id="ARBA00004613"/>
    </source>
</evidence>
<feature type="domain" description="Single" evidence="4">
    <location>
        <begin position="49"/>
        <end position="100"/>
    </location>
</feature>
<protein>
    <recommendedName>
        <fullName evidence="4">Single domain-containing protein</fullName>
    </recommendedName>
</protein>
<evidence type="ECO:0000259" key="4">
    <source>
        <dbReference type="Pfam" id="PF15430"/>
    </source>
</evidence>
<reference evidence="5 6" key="2">
    <citation type="journal article" date="2010" name="Nucleic Acids Res.">
        <title>BeetleBase in 2010: revisions to provide comprehensive genomic information for Tribolium castaneum.</title>
        <authorList>
            <person name="Kim H.S."/>
            <person name="Murphy T."/>
            <person name="Xia J."/>
            <person name="Caragea D."/>
            <person name="Park Y."/>
            <person name="Beeman R.W."/>
            <person name="Lorenzen M.D."/>
            <person name="Butcher S."/>
            <person name="Manak J.R."/>
            <person name="Brown S.J."/>
        </authorList>
    </citation>
    <scope>GENOME REANNOTATION</scope>
    <source>
        <strain evidence="5 6">Georgia GA2</strain>
    </source>
</reference>
<organism evidence="5 6">
    <name type="scientific">Tribolium castaneum</name>
    <name type="common">Red flour beetle</name>
    <dbReference type="NCBI Taxonomy" id="7070"/>
    <lineage>
        <taxon>Eukaryota</taxon>
        <taxon>Metazoa</taxon>
        <taxon>Ecdysozoa</taxon>
        <taxon>Arthropoda</taxon>
        <taxon>Hexapoda</taxon>
        <taxon>Insecta</taxon>
        <taxon>Pterygota</taxon>
        <taxon>Neoptera</taxon>
        <taxon>Endopterygota</taxon>
        <taxon>Coleoptera</taxon>
        <taxon>Polyphaga</taxon>
        <taxon>Cucujiformia</taxon>
        <taxon>Tenebrionidae</taxon>
        <taxon>Tenebrionidae incertae sedis</taxon>
        <taxon>Tribolium</taxon>
    </lineage>
</organism>
<name>A0A139WBJ7_TRICA</name>
<reference evidence="5 6" key="1">
    <citation type="journal article" date="2008" name="Nature">
        <title>The genome of the model beetle and pest Tribolium castaneum.</title>
        <authorList>
            <consortium name="Tribolium Genome Sequencing Consortium"/>
            <person name="Richards S."/>
            <person name="Gibbs R.A."/>
            <person name="Weinstock G.M."/>
            <person name="Brown S.J."/>
            <person name="Denell R."/>
            <person name="Beeman R.W."/>
            <person name="Gibbs R."/>
            <person name="Beeman R.W."/>
            <person name="Brown S.J."/>
            <person name="Bucher G."/>
            <person name="Friedrich M."/>
            <person name="Grimmelikhuijzen C.J."/>
            <person name="Klingler M."/>
            <person name="Lorenzen M."/>
            <person name="Richards S."/>
            <person name="Roth S."/>
            <person name="Schroder R."/>
            <person name="Tautz D."/>
            <person name="Zdobnov E.M."/>
            <person name="Muzny D."/>
            <person name="Gibbs R.A."/>
            <person name="Weinstock G.M."/>
            <person name="Attaway T."/>
            <person name="Bell S."/>
            <person name="Buhay C.J."/>
            <person name="Chandrabose M.N."/>
            <person name="Chavez D."/>
            <person name="Clerk-Blankenburg K.P."/>
            <person name="Cree A."/>
            <person name="Dao M."/>
            <person name="Davis C."/>
            <person name="Chacko J."/>
            <person name="Dinh H."/>
            <person name="Dugan-Rocha S."/>
            <person name="Fowler G."/>
            <person name="Garner T.T."/>
            <person name="Garnes J."/>
            <person name="Gnirke A."/>
            <person name="Hawes A."/>
            <person name="Hernandez J."/>
            <person name="Hines S."/>
            <person name="Holder M."/>
            <person name="Hume J."/>
            <person name="Jhangiani S.N."/>
            <person name="Joshi V."/>
            <person name="Khan Z.M."/>
            <person name="Jackson L."/>
            <person name="Kovar C."/>
            <person name="Kowis A."/>
            <person name="Lee S."/>
            <person name="Lewis L.R."/>
            <person name="Margolis J."/>
            <person name="Morgan M."/>
            <person name="Nazareth L.V."/>
            <person name="Nguyen N."/>
            <person name="Okwuonu G."/>
            <person name="Parker D."/>
            <person name="Richards S."/>
            <person name="Ruiz S.J."/>
            <person name="Santibanez J."/>
            <person name="Savard J."/>
            <person name="Scherer S.E."/>
            <person name="Schneider B."/>
            <person name="Sodergren E."/>
            <person name="Tautz D."/>
            <person name="Vattahil S."/>
            <person name="Villasana D."/>
            <person name="White C.S."/>
            <person name="Wright R."/>
            <person name="Park Y."/>
            <person name="Beeman R.W."/>
            <person name="Lord J."/>
            <person name="Oppert B."/>
            <person name="Lorenzen M."/>
            <person name="Brown S."/>
            <person name="Wang L."/>
            <person name="Savard J."/>
            <person name="Tautz D."/>
            <person name="Richards S."/>
            <person name="Weinstock G."/>
            <person name="Gibbs R.A."/>
            <person name="Liu Y."/>
            <person name="Worley K."/>
            <person name="Weinstock G."/>
            <person name="Elsik C.G."/>
            <person name="Reese J.T."/>
            <person name="Elhaik E."/>
            <person name="Landan G."/>
            <person name="Graur D."/>
            <person name="Arensburger P."/>
            <person name="Atkinson P."/>
            <person name="Beeman R.W."/>
            <person name="Beidler J."/>
            <person name="Brown S.J."/>
            <person name="Demuth J.P."/>
            <person name="Drury D.W."/>
            <person name="Du Y.Z."/>
            <person name="Fujiwara H."/>
            <person name="Lorenzen M."/>
            <person name="Maselli V."/>
            <person name="Osanai M."/>
            <person name="Park Y."/>
            <person name="Robertson H.M."/>
            <person name="Tu Z."/>
            <person name="Wang J.J."/>
            <person name="Wang S."/>
            <person name="Richards S."/>
            <person name="Song H."/>
            <person name="Zhang L."/>
            <person name="Sodergren E."/>
            <person name="Werner D."/>
            <person name="Stanke M."/>
            <person name="Morgenstern B."/>
            <person name="Solovyev V."/>
            <person name="Kosarev P."/>
            <person name="Brown G."/>
            <person name="Chen H.C."/>
            <person name="Ermolaeva O."/>
            <person name="Hlavina W."/>
            <person name="Kapustin Y."/>
            <person name="Kiryutin B."/>
            <person name="Kitts P."/>
            <person name="Maglott D."/>
            <person name="Pruitt K."/>
            <person name="Sapojnikov V."/>
            <person name="Souvorov A."/>
            <person name="Mackey A.J."/>
            <person name="Waterhouse R.M."/>
            <person name="Wyder S."/>
            <person name="Zdobnov E.M."/>
            <person name="Zdobnov E.M."/>
            <person name="Wyder S."/>
            <person name="Kriventseva E.V."/>
            <person name="Kadowaki T."/>
            <person name="Bork P."/>
            <person name="Aranda M."/>
            <person name="Bao R."/>
            <person name="Beermann A."/>
            <person name="Berns N."/>
            <person name="Bolognesi R."/>
            <person name="Bonneton F."/>
            <person name="Bopp D."/>
            <person name="Brown S.J."/>
            <person name="Bucher G."/>
            <person name="Butts T."/>
            <person name="Chaumot A."/>
            <person name="Denell R.E."/>
            <person name="Ferrier D.E."/>
            <person name="Friedrich M."/>
            <person name="Gordon C.M."/>
            <person name="Jindra M."/>
            <person name="Klingler M."/>
            <person name="Lan Q."/>
            <person name="Lattorff H.M."/>
            <person name="Laudet V."/>
            <person name="von Levetsow C."/>
            <person name="Liu Z."/>
            <person name="Lutz R."/>
            <person name="Lynch J.A."/>
            <person name="da Fonseca R.N."/>
            <person name="Posnien N."/>
            <person name="Reuter R."/>
            <person name="Roth S."/>
            <person name="Savard J."/>
            <person name="Schinko J.B."/>
            <person name="Schmitt C."/>
            <person name="Schoppmeier M."/>
            <person name="Schroder R."/>
            <person name="Shippy T.D."/>
            <person name="Simonnet F."/>
            <person name="Marques-Souza H."/>
            <person name="Tautz D."/>
            <person name="Tomoyasu Y."/>
            <person name="Trauner J."/>
            <person name="Van der Zee M."/>
            <person name="Vervoort M."/>
            <person name="Wittkopp N."/>
            <person name="Wimmer E.A."/>
            <person name="Yang X."/>
            <person name="Jones A.K."/>
            <person name="Sattelle D.B."/>
            <person name="Ebert P.R."/>
            <person name="Nelson D."/>
            <person name="Scott J.G."/>
            <person name="Beeman R.W."/>
            <person name="Muthukrishnan S."/>
            <person name="Kramer K.J."/>
            <person name="Arakane Y."/>
            <person name="Beeman R.W."/>
            <person name="Zhu Q."/>
            <person name="Hogenkamp D."/>
            <person name="Dixit R."/>
            <person name="Oppert B."/>
            <person name="Jiang H."/>
            <person name="Zou Z."/>
            <person name="Marshall J."/>
            <person name="Elpidina E."/>
            <person name="Vinokurov K."/>
            <person name="Oppert C."/>
            <person name="Zou Z."/>
            <person name="Evans J."/>
            <person name="Lu Z."/>
            <person name="Zhao P."/>
            <person name="Sumathipala N."/>
            <person name="Altincicek B."/>
            <person name="Vilcinskas A."/>
            <person name="Williams M."/>
            <person name="Hultmark D."/>
            <person name="Hetru C."/>
            <person name="Jiang H."/>
            <person name="Grimmelikhuijzen C.J."/>
            <person name="Hauser F."/>
            <person name="Cazzamali G."/>
            <person name="Williamson M."/>
            <person name="Park Y."/>
            <person name="Li B."/>
            <person name="Tanaka Y."/>
            <person name="Predel R."/>
            <person name="Neupert S."/>
            <person name="Schachtner J."/>
            <person name="Verleyen P."/>
            <person name="Raible F."/>
            <person name="Bork P."/>
            <person name="Friedrich M."/>
            <person name="Walden K.K."/>
            <person name="Robertson H.M."/>
            <person name="Angeli S."/>
            <person name="Foret S."/>
            <person name="Bucher G."/>
            <person name="Schuetz S."/>
            <person name="Maleszka R."/>
            <person name="Wimmer E.A."/>
            <person name="Beeman R.W."/>
            <person name="Lorenzen M."/>
            <person name="Tomoyasu Y."/>
            <person name="Miller S.C."/>
            <person name="Grossmann D."/>
            <person name="Bucher G."/>
        </authorList>
    </citation>
    <scope>NUCLEOTIDE SEQUENCE [LARGE SCALE GENOMIC DNA]</scope>
    <source>
        <strain evidence="5 6">Georgia GA2</strain>
    </source>
</reference>
<dbReference type="Pfam" id="PF15430">
    <property type="entry name" value="SVWC"/>
    <property type="match status" value="1"/>
</dbReference>
<feature type="signal peptide" evidence="3">
    <location>
        <begin position="1"/>
        <end position="19"/>
    </location>
</feature>
<feature type="chain" id="PRO_5007299666" description="Single domain-containing protein" evidence="3">
    <location>
        <begin position="20"/>
        <end position="104"/>
    </location>
</feature>
<dbReference type="AlphaFoldDB" id="A0A139WBJ7"/>
<evidence type="ECO:0000256" key="2">
    <source>
        <dbReference type="ARBA" id="ARBA00022525"/>
    </source>
</evidence>
<evidence type="ECO:0000313" key="5">
    <source>
        <dbReference type="EMBL" id="KYB25270.1"/>
    </source>
</evidence>
<dbReference type="InterPro" id="IPR053308">
    <property type="entry name" value="Vago-like"/>
</dbReference>
<evidence type="ECO:0000256" key="3">
    <source>
        <dbReference type="SAM" id="SignalP"/>
    </source>
</evidence>
<evidence type="ECO:0000313" key="6">
    <source>
        <dbReference type="Proteomes" id="UP000007266"/>
    </source>
</evidence>